<gene>
    <name evidence="1" type="ORF">B0J15DRAFT_406079</name>
</gene>
<dbReference type="Pfam" id="PF21858">
    <property type="entry name" value="DUF6914"/>
    <property type="match status" value="1"/>
</dbReference>
<name>A0A9P9JU30_FUSSL</name>
<organism evidence="1 2">
    <name type="scientific">Fusarium solani</name>
    <name type="common">Filamentous fungus</name>
    <dbReference type="NCBI Taxonomy" id="169388"/>
    <lineage>
        <taxon>Eukaryota</taxon>
        <taxon>Fungi</taxon>
        <taxon>Dikarya</taxon>
        <taxon>Ascomycota</taxon>
        <taxon>Pezizomycotina</taxon>
        <taxon>Sordariomycetes</taxon>
        <taxon>Hypocreomycetidae</taxon>
        <taxon>Hypocreales</taxon>
        <taxon>Nectriaceae</taxon>
        <taxon>Fusarium</taxon>
        <taxon>Fusarium solani species complex</taxon>
    </lineage>
</organism>
<evidence type="ECO:0000313" key="2">
    <source>
        <dbReference type="Proteomes" id="UP000736672"/>
    </source>
</evidence>
<reference evidence="1" key="1">
    <citation type="journal article" date="2021" name="Nat. Commun.">
        <title>Genetic determinants of endophytism in the Arabidopsis root mycobiome.</title>
        <authorList>
            <person name="Mesny F."/>
            <person name="Miyauchi S."/>
            <person name="Thiergart T."/>
            <person name="Pickel B."/>
            <person name="Atanasova L."/>
            <person name="Karlsson M."/>
            <person name="Huettel B."/>
            <person name="Barry K.W."/>
            <person name="Haridas S."/>
            <person name="Chen C."/>
            <person name="Bauer D."/>
            <person name="Andreopoulos W."/>
            <person name="Pangilinan J."/>
            <person name="LaButti K."/>
            <person name="Riley R."/>
            <person name="Lipzen A."/>
            <person name="Clum A."/>
            <person name="Drula E."/>
            <person name="Henrissat B."/>
            <person name="Kohler A."/>
            <person name="Grigoriev I.V."/>
            <person name="Martin F.M."/>
            <person name="Hacquard S."/>
        </authorList>
    </citation>
    <scope>NUCLEOTIDE SEQUENCE</scope>
    <source>
        <strain evidence="1">FSSC 5 MPI-SDFR-AT-0091</strain>
    </source>
</reference>
<feature type="non-terminal residue" evidence="1">
    <location>
        <position position="1"/>
    </location>
</feature>
<dbReference type="Proteomes" id="UP000736672">
    <property type="component" value="Unassembled WGS sequence"/>
</dbReference>
<comment type="caution">
    <text evidence="1">The sequence shown here is derived from an EMBL/GenBank/DDBJ whole genome shotgun (WGS) entry which is preliminary data.</text>
</comment>
<dbReference type="EMBL" id="JAGTJS010000022">
    <property type="protein sequence ID" value="KAH7237852.1"/>
    <property type="molecule type" value="Genomic_DNA"/>
</dbReference>
<keyword evidence="2" id="KW-1185">Reference proteome</keyword>
<dbReference type="AlphaFoldDB" id="A0A9P9JU30"/>
<protein>
    <submittedName>
        <fullName evidence="1">Uncharacterized protein</fullName>
    </submittedName>
</protein>
<proteinExistence type="predicted"/>
<dbReference type="InterPro" id="IPR054208">
    <property type="entry name" value="DUF6914"/>
</dbReference>
<evidence type="ECO:0000313" key="1">
    <source>
        <dbReference type="EMBL" id="KAH7237852.1"/>
    </source>
</evidence>
<sequence length="80" mass="9481">EVPGTRYHIKNHPIHKWMYEEIPLFNVRSTNNLLARIVIANVEDGKRFVEIIRNTPVVQNDPNWHEPPFCLCTCFNLPQR</sequence>
<accession>A0A9P9JU30</accession>
<dbReference type="OrthoDB" id="2679825at2759"/>